<keyword evidence="6" id="KW-0333">Golgi apparatus</keyword>
<evidence type="ECO:0000256" key="3">
    <source>
        <dbReference type="ARBA" id="ARBA00020976"/>
    </source>
</evidence>
<feature type="region of interest" description="Disordered" evidence="9">
    <location>
        <begin position="833"/>
        <end position="933"/>
    </location>
</feature>
<name>A0A9W8ZMI6_9PLEO</name>
<dbReference type="GO" id="GO:0007030">
    <property type="term" value="P:Golgi organization"/>
    <property type="evidence" value="ECO:0007669"/>
    <property type="project" value="TreeGrafter"/>
</dbReference>
<dbReference type="EMBL" id="JAPEVA010000002">
    <property type="protein sequence ID" value="KAJ4412710.1"/>
    <property type="molecule type" value="Genomic_DNA"/>
</dbReference>
<dbReference type="InterPro" id="IPR048320">
    <property type="entry name" value="COG3_N"/>
</dbReference>
<evidence type="ECO:0000256" key="6">
    <source>
        <dbReference type="ARBA" id="ARBA00023034"/>
    </source>
</evidence>
<dbReference type="GO" id="GO:0006886">
    <property type="term" value="P:intracellular protein transport"/>
    <property type="evidence" value="ECO:0007669"/>
    <property type="project" value="InterPro"/>
</dbReference>
<dbReference type="AlphaFoldDB" id="A0A9W8ZMI6"/>
<evidence type="ECO:0000256" key="8">
    <source>
        <dbReference type="ARBA" id="ARBA00031339"/>
    </source>
</evidence>
<evidence type="ECO:0000313" key="12">
    <source>
        <dbReference type="EMBL" id="KAJ4412710.1"/>
    </source>
</evidence>
<feature type="region of interest" description="Disordered" evidence="9">
    <location>
        <begin position="17"/>
        <end position="63"/>
    </location>
</feature>
<feature type="region of interest" description="Disordered" evidence="9">
    <location>
        <begin position="494"/>
        <end position="542"/>
    </location>
</feature>
<dbReference type="OrthoDB" id="296793at2759"/>
<gene>
    <name evidence="12" type="primary">COG3</name>
    <name evidence="12" type="ORF">N0V91_000472</name>
</gene>
<comment type="subcellular location">
    <subcellularLocation>
        <location evidence="1">Golgi apparatus membrane</location>
        <topology evidence="1">Peripheral membrane protein</topology>
    </subcellularLocation>
</comment>
<protein>
    <recommendedName>
        <fullName evidence="3">Conserved oligomeric Golgi complex subunit 3</fullName>
    </recommendedName>
    <alternativeName>
        <fullName evidence="8">Component of oligomeric Golgi complex 3</fullName>
    </alternativeName>
</protein>
<dbReference type="GO" id="GO:0000139">
    <property type="term" value="C:Golgi membrane"/>
    <property type="evidence" value="ECO:0007669"/>
    <property type="project" value="UniProtKB-SubCell"/>
</dbReference>
<dbReference type="Proteomes" id="UP001140510">
    <property type="component" value="Unassembled WGS sequence"/>
</dbReference>
<dbReference type="InterPro" id="IPR048685">
    <property type="entry name" value="COG3_C"/>
</dbReference>
<accession>A0A9W8ZMI6</accession>
<sequence length="1043" mass="117194">MEGESWYNSFVPRVVKKEEPPKAHRRRESLLRQPNESNADVERAEGIPETVEEAPARLNGPPPATVARRAKSYSDFYSVVRAHIKKEKALVKKKSQETISNELDFAAWYGGVNEELVEASHDEYKAYQTQLKLTRSHLGNIIADTNATLATLSSLSDSFQTVEAQTTAFREQCEGLISDQKRITKLAEDMEQNLRYYTYLEPTTKRLNAPGATKIVRGKEFTDMLANLDSCLEYMHVHTKHREAESYRSKYKLQLTRALTLIRVHFTEALREIAADVAKRIADRQLNDTTMSALLYAKFRVGAPELKTLGLEIQKRAVLPAGAAPGAEAEYQSLMNELYQSYSTTRGRLILPIVAKKINEIAQAPSTSKDLVGFARSSISFIRGICIDEHDLWREWFEGDGGMYDFLEAMCEPLYDHLRPRTIHETEILKLCELCTLLQTRYMDDDEDEESPIEANKLDFSILIHPALQDTQNRLVFLSLAILRDDIERYKPKPEDLDYPAKNKKLAGQGAKSNQPVLSGKRQKKSEIPPTPTVPKTPMVVEEDETDSRWNFSTEAAFKDWYPTLRKAIWLLSKIYRLVHSSVFDDLAHHIVHSTTMSLAQASSLISKSASPTDAALFLISHLLLLKQQIVAFDIEFVTPETDIKYDIWSVTNTFWELRERGGLFNPRNLVGLLIPKVVDNMLDAKAEVDARLRQAINDFTGQFVTRMIAPIDTKNNKKVPVAEAPARTAKIRQNIEQETPFLRSKLEDYITDARTREMLVAAVMESVTQTYEDWFDTSYTPSLNGTNGTGRSGKGKGREDGVWDPDVFNEWCTNTFRVGTLGLGIVNDDNEDYGNSDDSDADSMGAVSGRTGTMRTGRQDAQVTRAGAGAGAWGRDGDRRHAREAKVKKNKSSEEEDELTETKPKGRPGRPKKDPATTTTKGTTKANAKNTTAAPAPIEIDYDRIVNGVTDNIADYVENHINAAVEMTERVTADVNTAMRPYLAIVDPLMEFMQTCAKLKSEDELKADTNKTAVESLVEPVKKQKEEDEEDDLFGDGNESGE</sequence>
<feature type="region of interest" description="Disordered" evidence="9">
    <location>
        <begin position="1006"/>
        <end position="1043"/>
    </location>
</feature>
<evidence type="ECO:0000259" key="11">
    <source>
        <dbReference type="Pfam" id="PF20671"/>
    </source>
</evidence>
<keyword evidence="5" id="KW-0653">Protein transport</keyword>
<dbReference type="GO" id="GO:0006914">
    <property type="term" value="P:autophagy"/>
    <property type="evidence" value="ECO:0007669"/>
    <property type="project" value="TreeGrafter"/>
</dbReference>
<feature type="compositionally biased region" description="Basic and acidic residues" evidence="9">
    <location>
        <begin position="876"/>
        <end position="894"/>
    </location>
</feature>
<dbReference type="InterPro" id="IPR007265">
    <property type="entry name" value="COG_su3"/>
</dbReference>
<feature type="compositionally biased region" description="Low complexity" evidence="9">
    <location>
        <begin position="917"/>
        <end position="933"/>
    </location>
</feature>
<dbReference type="Pfam" id="PF04136">
    <property type="entry name" value="COG3_N"/>
    <property type="match status" value="1"/>
</dbReference>
<feature type="domain" description="Conserved oligomeric Golgi complex subunit 3 C-terminal" evidence="11">
    <location>
        <begin position="292"/>
        <end position="644"/>
    </location>
</feature>
<dbReference type="GO" id="GO:0005801">
    <property type="term" value="C:cis-Golgi network"/>
    <property type="evidence" value="ECO:0007669"/>
    <property type="project" value="InterPro"/>
</dbReference>
<evidence type="ECO:0000256" key="7">
    <source>
        <dbReference type="ARBA" id="ARBA00023136"/>
    </source>
</evidence>
<organism evidence="12 13">
    <name type="scientific">Didymella pomorum</name>
    <dbReference type="NCBI Taxonomy" id="749634"/>
    <lineage>
        <taxon>Eukaryota</taxon>
        <taxon>Fungi</taxon>
        <taxon>Dikarya</taxon>
        <taxon>Ascomycota</taxon>
        <taxon>Pezizomycotina</taxon>
        <taxon>Dothideomycetes</taxon>
        <taxon>Pleosporomycetidae</taxon>
        <taxon>Pleosporales</taxon>
        <taxon>Pleosporineae</taxon>
        <taxon>Didymellaceae</taxon>
        <taxon>Didymella</taxon>
    </lineage>
</organism>
<dbReference type="PANTHER" id="PTHR13302:SF8">
    <property type="entry name" value="CONSERVED OLIGOMERIC GOLGI COMPLEX SUBUNIT 3"/>
    <property type="match status" value="1"/>
</dbReference>
<evidence type="ECO:0000256" key="5">
    <source>
        <dbReference type="ARBA" id="ARBA00022927"/>
    </source>
</evidence>
<evidence type="ECO:0000256" key="9">
    <source>
        <dbReference type="SAM" id="MobiDB-lite"/>
    </source>
</evidence>
<comment type="caution">
    <text evidence="12">The sequence shown here is derived from an EMBL/GenBank/DDBJ whole genome shotgun (WGS) entry which is preliminary data.</text>
</comment>
<evidence type="ECO:0000256" key="4">
    <source>
        <dbReference type="ARBA" id="ARBA00022448"/>
    </source>
</evidence>
<evidence type="ECO:0000256" key="2">
    <source>
        <dbReference type="ARBA" id="ARBA00009936"/>
    </source>
</evidence>
<dbReference type="GO" id="GO:0017119">
    <property type="term" value="C:Golgi transport complex"/>
    <property type="evidence" value="ECO:0007669"/>
    <property type="project" value="TreeGrafter"/>
</dbReference>
<dbReference type="PANTHER" id="PTHR13302">
    <property type="entry name" value="CONSERVED OLIGOMERIC GOLGI COMPLEX COMPONENT 3"/>
    <property type="match status" value="1"/>
</dbReference>
<evidence type="ECO:0000259" key="10">
    <source>
        <dbReference type="Pfam" id="PF04136"/>
    </source>
</evidence>
<keyword evidence="4" id="KW-0813">Transport</keyword>
<feature type="compositionally biased region" description="Acidic residues" evidence="9">
    <location>
        <begin position="1028"/>
        <end position="1043"/>
    </location>
</feature>
<feature type="compositionally biased region" description="Polar residues" evidence="9">
    <location>
        <begin position="851"/>
        <end position="863"/>
    </location>
</feature>
<keyword evidence="7" id="KW-0472">Membrane</keyword>
<feature type="compositionally biased region" description="Acidic residues" evidence="9">
    <location>
        <begin position="833"/>
        <end position="842"/>
    </location>
</feature>
<evidence type="ECO:0000256" key="1">
    <source>
        <dbReference type="ARBA" id="ARBA00004395"/>
    </source>
</evidence>
<reference evidence="12" key="1">
    <citation type="submission" date="2022-10" db="EMBL/GenBank/DDBJ databases">
        <title>Tapping the CABI collections for fungal endophytes: first genome assemblies for Collariella, Neodidymelliopsis, Ascochyta clinopodiicola, Didymella pomorum, Didymosphaeria variabile, Neocosmospora piperis and Neocucurbitaria cava.</title>
        <authorList>
            <person name="Hill R."/>
        </authorList>
    </citation>
    <scope>NUCLEOTIDE SEQUENCE</scope>
    <source>
        <strain evidence="12">IMI 355091</strain>
    </source>
</reference>
<feature type="domain" description="Conserved oligomeric Golgi complex subunit 3 N-terminal" evidence="10">
    <location>
        <begin position="127"/>
        <end position="272"/>
    </location>
</feature>
<dbReference type="GO" id="GO:0006891">
    <property type="term" value="P:intra-Golgi vesicle-mediated transport"/>
    <property type="evidence" value="ECO:0007669"/>
    <property type="project" value="TreeGrafter"/>
</dbReference>
<dbReference type="Pfam" id="PF20671">
    <property type="entry name" value="COG3_C"/>
    <property type="match status" value="1"/>
</dbReference>
<comment type="similarity">
    <text evidence="2">Belongs to the COG3 family.</text>
</comment>
<keyword evidence="13" id="KW-1185">Reference proteome</keyword>
<evidence type="ECO:0000313" key="13">
    <source>
        <dbReference type="Proteomes" id="UP001140510"/>
    </source>
</evidence>
<proteinExistence type="inferred from homology"/>